<name>A0A830F3P7_9EURY</name>
<dbReference type="EMBL" id="BMPF01000003">
    <property type="protein sequence ID" value="GGL36335.1"/>
    <property type="molecule type" value="Genomic_DNA"/>
</dbReference>
<dbReference type="RefSeq" id="WP_188883595.1">
    <property type="nucleotide sequence ID" value="NZ_BMPF01000003.1"/>
</dbReference>
<gene>
    <name evidence="1" type="ORF">GCM10009037_19870</name>
</gene>
<accession>A0A830F3P7</accession>
<comment type="caution">
    <text evidence="1">The sequence shown here is derived from an EMBL/GenBank/DDBJ whole genome shotgun (WGS) entry which is preliminary data.</text>
</comment>
<dbReference type="Proteomes" id="UP000628840">
    <property type="component" value="Unassembled WGS sequence"/>
</dbReference>
<dbReference type="AlphaFoldDB" id="A0A830F3P7"/>
<sequence length="242" mass="27451">MSSPSTSSDVHEENADLRRVNAELRERLRAVEETLEKRASVHWSDAEGDPSELRIEAPESRLEGQQAVYPYRMLKSIRDDVDELFERVAALERREVDPTDLLAGTEADQLPIERVVAAVRNGLEDYSANERRAAVVFEAFGGRARPVTKQLVLDSHDVRTILEENADLEDVNANTVRRVMTHAAKLTSRVPREERVARAENGADERNLLWLETRHDRLQLRADKEGWAAYLDGVTERAVTES</sequence>
<organism evidence="1 2">
    <name type="scientific">Halarchaeum grantii</name>
    <dbReference type="NCBI Taxonomy" id="1193105"/>
    <lineage>
        <taxon>Archaea</taxon>
        <taxon>Methanobacteriati</taxon>
        <taxon>Methanobacteriota</taxon>
        <taxon>Stenosarchaea group</taxon>
        <taxon>Halobacteria</taxon>
        <taxon>Halobacteriales</taxon>
        <taxon>Halobacteriaceae</taxon>
    </lineage>
</organism>
<protein>
    <submittedName>
        <fullName evidence="1">Uncharacterized protein</fullName>
    </submittedName>
</protein>
<evidence type="ECO:0000313" key="2">
    <source>
        <dbReference type="Proteomes" id="UP000628840"/>
    </source>
</evidence>
<reference evidence="1 2" key="1">
    <citation type="journal article" date="2019" name="Int. J. Syst. Evol. Microbiol.">
        <title>The Global Catalogue of Microorganisms (GCM) 10K type strain sequencing project: providing services to taxonomists for standard genome sequencing and annotation.</title>
        <authorList>
            <consortium name="The Broad Institute Genomics Platform"/>
            <consortium name="The Broad Institute Genome Sequencing Center for Infectious Disease"/>
            <person name="Wu L."/>
            <person name="Ma J."/>
        </authorList>
    </citation>
    <scope>NUCLEOTIDE SEQUENCE [LARGE SCALE GENOMIC DNA]</scope>
    <source>
        <strain evidence="1 2">JCM 19585</strain>
    </source>
</reference>
<evidence type="ECO:0000313" key="1">
    <source>
        <dbReference type="EMBL" id="GGL36335.1"/>
    </source>
</evidence>
<keyword evidence="2" id="KW-1185">Reference proteome</keyword>
<proteinExistence type="predicted"/>